<organism evidence="1 2">
    <name type="scientific">Trifolium medium</name>
    <dbReference type="NCBI Taxonomy" id="97028"/>
    <lineage>
        <taxon>Eukaryota</taxon>
        <taxon>Viridiplantae</taxon>
        <taxon>Streptophyta</taxon>
        <taxon>Embryophyta</taxon>
        <taxon>Tracheophyta</taxon>
        <taxon>Spermatophyta</taxon>
        <taxon>Magnoliopsida</taxon>
        <taxon>eudicotyledons</taxon>
        <taxon>Gunneridae</taxon>
        <taxon>Pentapetalae</taxon>
        <taxon>rosids</taxon>
        <taxon>fabids</taxon>
        <taxon>Fabales</taxon>
        <taxon>Fabaceae</taxon>
        <taxon>Papilionoideae</taxon>
        <taxon>50 kb inversion clade</taxon>
        <taxon>NPAAA clade</taxon>
        <taxon>Hologalegina</taxon>
        <taxon>IRL clade</taxon>
        <taxon>Trifolieae</taxon>
        <taxon>Trifolium</taxon>
    </lineage>
</organism>
<comment type="caution">
    <text evidence="1">The sequence shown here is derived from an EMBL/GenBank/DDBJ whole genome shotgun (WGS) entry which is preliminary data.</text>
</comment>
<dbReference type="Proteomes" id="UP000265520">
    <property type="component" value="Unassembled WGS sequence"/>
</dbReference>
<protein>
    <submittedName>
        <fullName evidence="1">Uncharacterized protein</fullName>
    </submittedName>
</protein>
<reference evidence="1 2" key="1">
    <citation type="journal article" date="2018" name="Front. Plant Sci.">
        <title>Red Clover (Trifolium pratense) and Zigzag Clover (T. medium) - A Picture of Genomic Similarities and Differences.</title>
        <authorList>
            <person name="Dluhosova J."/>
            <person name="Istvanek J."/>
            <person name="Nedelnik J."/>
            <person name="Repkova J."/>
        </authorList>
    </citation>
    <scope>NUCLEOTIDE SEQUENCE [LARGE SCALE GENOMIC DNA]</scope>
    <source>
        <strain evidence="2">cv. 10/8</strain>
        <tissue evidence="1">Leaf</tissue>
    </source>
</reference>
<evidence type="ECO:0000313" key="1">
    <source>
        <dbReference type="EMBL" id="MCI90014.1"/>
    </source>
</evidence>
<proteinExistence type="predicted"/>
<feature type="non-terminal residue" evidence="1">
    <location>
        <position position="36"/>
    </location>
</feature>
<accession>A0A392VNQ5</accession>
<dbReference type="AlphaFoldDB" id="A0A392VNQ5"/>
<evidence type="ECO:0000313" key="2">
    <source>
        <dbReference type="Proteomes" id="UP000265520"/>
    </source>
</evidence>
<dbReference type="EMBL" id="LXQA011232662">
    <property type="protein sequence ID" value="MCI90014.1"/>
    <property type="molecule type" value="Genomic_DNA"/>
</dbReference>
<keyword evidence="2" id="KW-1185">Reference proteome</keyword>
<name>A0A392VNQ5_9FABA</name>
<sequence length="36" mass="3910">MVTDGDAMVTDIVDGDETLLWSSRVTSSLSTGRQCY</sequence>